<dbReference type="Proteomes" id="UP000001631">
    <property type="component" value="Unassembled WGS sequence"/>
</dbReference>
<name>C0NN20_AJECG</name>
<protein>
    <submittedName>
        <fullName evidence="1">Uncharacterized protein</fullName>
    </submittedName>
</protein>
<keyword evidence="2" id="KW-1185">Reference proteome</keyword>
<gene>
    <name evidence="1" type="ORF">HCBG_04147</name>
</gene>
<evidence type="ECO:0000313" key="1">
    <source>
        <dbReference type="EMBL" id="EEH07268.1"/>
    </source>
</evidence>
<dbReference type="GeneID" id="69037163"/>
<accession>C0NN20</accession>
<dbReference type="RefSeq" id="XP_045287749.1">
    <property type="nucleotide sequence ID" value="XM_045431196.1"/>
</dbReference>
<dbReference type="EMBL" id="GG663367">
    <property type="protein sequence ID" value="EEH07268.1"/>
    <property type="molecule type" value="Genomic_DNA"/>
</dbReference>
<dbReference type="AlphaFoldDB" id="C0NN20"/>
<reference evidence="1" key="1">
    <citation type="submission" date="2009-02" db="EMBL/GenBank/DDBJ databases">
        <title>The Genome Sequence of Ajellomyces capsulatus strain G186AR.</title>
        <authorList>
            <consortium name="The Broad Institute Genome Sequencing Platform"/>
            <person name="Champion M."/>
            <person name="Cuomo C."/>
            <person name="Ma L.-J."/>
            <person name="Henn M.R."/>
            <person name="Sil A."/>
            <person name="Goldman B."/>
            <person name="Young S.K."/>
            <person name="Kodira C.D."/>
            <person name="Zeng Q."/>
            <person name="Koehrsen M."/>
            <person name="Alvarado L."/>
            <person name="Berlin A."/>
            <person name="Borenstein D."/>
            <person name="Chen Z."/>
            <person name="Engels R."/>
            <person name="Freedman E."/>
            <person name="Gellesch M."/>
            <person name="Goldberg J."/>
            <person name="Griggs A."/>
            <person name="Gujja S."/>
            <person name="Heiman D."/>
            <person name="Hepburn T."/>
            <person name="Howarth C."/>
            <person name="Jen D."/>
            <person name="Larson L."/>
            <person name="Lewis B."/>
            <person name="Mehta T."/>
            <person name="Park D."/>
            <person name="Pearson M."/>
            <person name="Roberts A."/>
            <person name="Saif S."/>
            <person name="Shea T."/>
            <person name="Shenoy N."/>
            <person name="Sisk P."/>
            <person name="Stolte C."/>
            <person name="Sykes S."/>
            <person name="Walk T."/>
            <person name="White J."/>
            <person name="Yandava C."/>
            <person name="Klein B."/>
            <person name="McEwen J.G."/>
            <person name="Puccia R."/>
            <person name="Goldman G.H."/>
            <person name="Felipe M.S."/>
            <person name="Nino-Vega G."/>
            <person name="San-Blas G."/>
            <person name="Taylor J."/>
            <person name="Mendoza L."/>
            <person name="Galagan J."/>
            <person name="Nusbaum C."/>
            <person name="Birren B."/>
        </authorList>
    </citation>
    <scope>NUCLEOTIDE SEQUENCE</scope>
    <source>
        <strain evidence="1">G186AR</strain>
    </source>
</reference>
<sequence>MSIRSDTLRYGHSFPLSLIRYPFAFDQGLSEELVLFGRRQQVSLPSGITWKAAEILYPQRKRLLTACCKAALAFEQTTGSLFNPVAEDSIGTRYSLALAAPVRTLRSSLRIHSENVMVKNLTSPFISPEIIVNHHVWLRQGVCPAANGSKYGYE</sequence>
<dbReference type="InParanoid" id="C0NN20"/>
<evidence type="ECO:0000313" key="2">
    <source>
        <dbReference type="Proteomes" id="UP000001631"/>
    </source>
</evidence>
<dbReference type="HOGENOM" id="CLU_1703719_0_0_1"/>
<proteinExistence type="predicted"/>
<organism evidence="1 2">
    <name type="scientific">Ajellomyces capsulatus (strain G186AR / H82 / ATCC MYA-2454 / RMSCC 2432)</name>
    <name type="common">Darling's disease fungus</name>
    <name type="synonym">Histoplasma capsulatum</name>
    <dbReference type="NCBI Taxonomy" id="447093"/>
    <lineage>
        <taxon>Eukaryota</taxon>
        <taxon>Fungi</taxon>
        <taxon>Dikarya</taxon>
        <taxon>Ascomycota</taxon>
        <taxon>Pezizomycotina</taxon>
        <taxon>Eurotiomycetes</taxon>
        <taxon>Eurotiomycetidae</taxon>
        <taxon>Onygenales</taxon>
        <taxon>Ajellomycetaceae</taxon>
        <taxon>Histoplasma</taxon>
    </lineage>
</organism>